<evidence type="ECO:0000256" key="3">
    <source>
        <dbReference type="ARBA" id="ARBA00012374"/>
    </source>
</evidence>
<reference evidence="18 19" key="1">
    <citation type="journal article" date="2018" name="Environ. Microbiol.">
        <title>Novel energy conservation strategies and behaviour of Pelotomaculum schinkii driving syntrophic propionate catabolism.</title>
        <authorList>
            <person name="Hidalgo-Ahumada C.A.P."/>
            <person name="Nobu M.K."/>
            <person name="Narihiro T."/>
            <person name="Tamaki H."/>
            <person name="Liu W.T."/>
            <person name="Kamagata Y."/>
            <person name="Stams A.J.M."/>
            <person name="Imachi H."/>
            <person name="Sousa D.Z."/>
        </authorList>
    </citation>
    <scope>NUCLEOTIDE SEQUENCE [LARGE SCALE GENOMIC DNA]</scope>
    <source>
        <strain evidence="18 19">MGP</strain>
    </source>
</reference>
<evidence type="ECO:0000256" key="1">
    <source>
        <dbReference type="ARBA" id="ARBA00004651"/>
    </source>
</evidence>
<dbReference type="Proteomes" id="UP000297597">
    <property type="component" value="Unassembled WGS sequence"/>
</dbReference>
<evidence type="ECO:0000256" key="12">
    <source>
        <dbReference type="ARBA" id="ARBA00023251"/>
    </source>
</evidence>
<dbReference type="OrthoDB" id="9808289at2"/>
<keyword evidence="6 17" id="KW-0812">Transmembrane</keyword>
<evidence type="ECO:0000256" key="8">
    <source>
        <dbReference type="ARBA" id="ARBA00022960"/>
    </source>
</evidence>
<evidence type="ECO:0000256" key="16">
    <source>
        <dbReference type="ARBA" id="ARBA00047594"/>
    </source>
</evidence>
<feature type="transmembrane region" description="Helical" evidence="17">
    <location>
        <begin position="181"/>
        <end position="199"/>
    </location>
</feature>
<evidence type="ECO:0000256" key="6">
    <source>
        <dbReference type="ARBA" id="ARBA00022692"/>
    </source>
</evidence>
<keyword evidence="12 17" id="KW-0046">Antibiotic resistance</keyword>
<keyword evidence="9 17" id="KW-0573">Peptidoglycan synthesis</keyword>
<dbReference type="EC" id="3.6.1.27" evidence="3 17"/>
<dbReference type="PANTHER" id="PTHR30622">
    <property type="entry name" value="UNDECAPRENYL-DIPHOSPHATASE"/>
    <property type="match status" value="1"/>
</dbReference>
<dbReference type="NCBIfam" id="TIGR00753">
    <property type="entry name" value="undec_PP_bacA"/>
    <property type="match status" value="1"/>
</dbReference>
<comment type="miscellaneous">
    <text evidence="17">Bacitracin is thought to be involved in the inhibition of peptidoglycan synthesis by sequestering undecaprenyl diphosphate, thereby reducing the pool of lipid carrier available.</text>
</comment>
<evidence type="ECO:0000256" key="5">
    <source>
        <dbReference type="ARBA" id="ARBA00022475"/>
    </source>
</evidence>
<feature type="transmembrane region" description="Helical" evidence="17">
    <location>
        <begin position="82"/>
        <end position="100"/>
    </location>
</feature>
<evidence type="ECO:0000313" key="19">
    <source>
        <dbReference type="Proteomes" id="UP000297597"/>
    </source>
</evidence>
<evidence type="ECO:0000256" key="9">
    <source>
        <dbReference type="ARBA" id="ARBA00022984"/>
    </source>
</evidence>
<evidence type="ECO:0000313" key="18">
    <source>
        <dbReference type="EMBL" id="TEB09767.1"/>
    </source>
</evidence>
<evidence type="ECO:0000256" key="14">
    <source>
        <dbReference type="ARBA" id="ARBA00032707"/>
    </source>
</evidence>
<comment type="catalytic activity">
    <reaction evidence="16 17">
        <text>di-trans,octa-cis-undecaprenyl diphosphate + H2O = di-trans,octa-cis-undecaprenyl phosphate + phosphate + H(+)</text>
        <dbReference type="Rhea" id="RHEA:28094"/>
        <dbReference type="ChEBI" id="CHEBI:15377"/>
        <dbReference type="ChEBI" id="CHEBI:15378"/>
        <dbReference type="ChEBI" id="CHEBI:43474"/>
        <dbReference type="ChEBI" id="CHEBI:58405"/>
        <dbReference type="ChEBI" id="CHEBI:60392"/>
        <dbReference type="EC" id="3.6.1.27"/>
    </reaction>
</comment>
<evidence type="ECO:0000256" key="4">
    <source>
        <dbReference type="ARBA" id="ARBA00021581"/>
    </source>
</evidence>
<dbReference type="InterPro" id="IPR003824">
    <property type="entry name" value="UppP"/>
</dbReference>
<feature type="transmembrane region" description="Helical" evidence="17">
    <location>
        <begin position="40"/>
        <end position="61"/>
    </location>
</feature>
<evidence type="ECO:0000256" key="15">
    <source>
        <dbReference type="ARBA" id="ARBA00032932"/>
    </source>
</evidence>
<dbReference type="AlphaFoldDB" id="A0A4Y7RNA0"/>
<sequence>MTVFQALVLGVVQGLGEFLPISSSAHLVLAPWAFGWQDPGLSFDVALHMGTLLAVVAFFWRDWLELFSEAIIRRSGTKRASLFWYLVAATIPGALAGYLLEDQAETTFRNPLLIAVMLIAMGVILYLVDRRAAKRKGLMEMSLADSLLIGLSQAFAIIPGVSRSGVTMTAGRSLGFTRETAARFSFLLSTPIIFGAGVMKLKDISAGDFTLPFIIGIVSSAVVGFLSIGFLLRYLTERSFTMFVWYRFALGLAIIGLVIVRTF</sequence>
<comment type="caution">
    <text evidence="18">The sequence shown here is derived from an EMBL/GenBank/DDBJ whole genome shotgun (WGS) entry which is preliminary data.</text>
</comment>
<accession>A0A4Y7RNA0</accession>
<evidence type="ECO:0000256" key="10">
    <source>
        <dbReference type="ARBA" id="ARBA00022989"/>
    </source>
</evidence>
<evidence type="ECO:0000256" key="11">
    <source>
        <dbReference type="ARBA" id="ARBA00023136"/>
    </source>
</evidence>
<organism evidence="18 19">
    <name type="scientific">Pelotomaculum propionicicum</name>
    <dbReference type="NCBI Taxonomy" id="258475"/>
    <lineage>
        <taxon>Bacteria</taxon>
        <taxon>Bacillati</taxon>
        <taxon>Bacillota</taxon>
        <taxon>Clostridia</taxon>
        <taxon>Eubacteriales</taxon>
        <taxon>Desulfotomaculaceae</taxon>
        <taxon>Pelotomaculum</taxon>
    </lineage>
</organism>
<dbReference type="HAMAP" id="MF_01006">
    <property type="entry name" value="Undec_diphosphatase"/>
    <property type="match status" value="1"/>
</dbReference>
<proteinExistence type="inferred from homology"/>
<dbReference type="GO" id="GO:0050380">
    <property type="term" value="F:undecaprenyl-diphosphatase activity"/>
    <property type="evidence" value="ECO:0007669"/>
    <property type="project" value="UniProtKB-UniRule"/>
</dbReference>
<dbReference type="EMBL" id="QFFZ01000038">
    <property type="protein sequence ID" value="TEB09767.1"/>
    <property type="molecule type" value="Genomic_DNA"/>
</dbReference>
<keyword evidence="13 17" id="KW-0961">Cell wall biogenesis/degradation</keyword>
<comment type="function">
    <text evidence="17">Catalyzes the dephosphorylation of undecaprenyl diphosphate (UPP). Confers resistance to bacitracin.</text>
</comment>
<feature type="transmembrane region" description="Helical" evidence="17">
    <location>
        <begin position="211"/>
        <end position="232"/>
    </location>
</feature>
<dbReference type="GO" id="GO:0009252">
    <property type="term" value="P:peptidoglycan biosynthetic process"/>
    <property type="evidence" value="ECO:0007669"/>
    <property type="project" value="UniProtKB-KW"/>
</dbReference>
<feature type="transmembrane region" description="Helical" evidence="17">
    <location>
        <begin position="244"/>
        <end position="260"/>
    </location>
</feature>
<name>A0A4Y7RNA0_9FIRM</name>
<evidence type="ECO:0000256" key="13">
    <source>
        <dbReference type="ARBA" id="ARBA00023316"/>
    </source>
</evidence>
<feature type="transmembrane region" description="Helical" evidence="17">
    <location>
        <begin position="112"/>
        <end position="129"/>
    </location>
</feature>
<evidence type="ECO:0000256" key="2">
    <source>
        <dbReference type="ARBA" id="ARBA00010621"/>
    </source>
</evidence>
<comment type="similarity">
    <text evidence="2 17">Belongs to the UppP family.</text>
</comment>
<evidence type="ECO:0000256" key="7">
    <source>
        <dbReference type="ARBA" id="ARBA00022801"/>
    </source>
</evidence>
<gene>
    <name evidence="17 18" type="primary">uppP</name>
    <name evidence="18" type="ORF">Pmgp_02863</name>
</gene>
<keyword evidence="5 17" id="KW-1003">Cell membrane</keyword>
<protein>
    <recommendedName>
        <fullName evidence="4 17">Undecaprenyl-diphosphatase</fullName>
        <ecNumber evidence="3 17">3.6.1.27</ecNumber>
    </recommendedName>
    <alternativeName>
        <fullName evidence="15 17">Bacitracin resistance protein</fullName>
    </alternativeName>
    <alternativeName>
        <fullName evidence="14 17">Undecaprenyl pyrophosphate phosphatase</fullName>
    </alternativeName>
</protein>
<dbReference type="GO" id="GO:0046677">
    <property type="term" value="P:response to antibiotic"/>
    <property type="evidence" value="ECO:0007669"/>
    <property type="project" value="UniProtKB-UniRule"/>
</dbReference>
<dbReference type="GO" id="GO:0008360">
    <property type="term" value="P:regulation of cell shape"/>
    <property type="evidence" value="ECO:0007669"/>
    <property type="project" value="UniProtKB-KW"/>
</dbReference>
<dbReference type="Pfam" id="PF02673">
    <property type="entry name" value="BacA"/>
    <property type="match status" value="1"/>
</dbReference>
<keyword evidence="7 17" id="KW-0378">Hydrolase</keyword>
<keyword evidence="19" id="KW-1185">Reference proteome</keyword>
<keyword evidence="8 17" id="KW-0133">Cell shape</keyword>
<dbReference type="GO" id="GO:0071555">
    <property type="term" value="P:cell wall organization"/>
    <property type="evidence" value="ECO:0007669"/>
    <property type="project" value="UniProtKB-KW"/>
</dbReference>
<comment type="subcellular location">
    <subcellularLocation>
        <location evidence="1 17">Cell membrane</location>
        <topology evidence="1 17">Multi-pass membrane protein</topology>
    </subcellularLocation>
</comment>
<dbReference type="RefSeq" id="WP_134214654.1">
    <property type="nucleotide sequence ID" value="NZ_QFFZ01000038.1"/>
</dbReference>
<dbReference type="GO" id="GO:0005886">
    <property type="term" value="C:plasma membrane"/>
    <property type="evidence" value="ECO:0007669"/>
    <property type="project" value="UniProtKB-SubCell"/>
</dbReference>
<keyword evidence="11 17" id="KW-0472">Membrane</keyword>
<evidence type="ECO:0000256" key="17">
    <source>
        <dbReference type="HAMAP-Rule" id="MF_01006"/>
    </source>
</evidence>
<dbReference type="PANTHER" id="PTHR30622:SF4">
    <property type="entry name" value="UNDECAPRENYL-DIPHOSPHATASE"/>
    <property type="match status" value="1"/>
</dbReference>
<keyword evidence="10 17" id="KW-1133">Transmembrane helix</keyword>